<evidence type="ECO:0000256" key="3">
    <source>
        <dbReference type="ARBA" id="ARBA00023012"/>
    </source>
</evidence>
<comment type="function">
    <text evidence="7">Functions as a response regulator involved in His-to-Asp phosphorelay signal transduction system. Phosphorylation of the Asp residue in the receiver domain activates the ability of the protein to promote the transcription of target genes. Type-A response regulators seem to act as negative regulators of the cytokinin signaling.</text>
</comment>
<evidence type="ECO:0000256" key="2">
    <source>
        <dbReference type="ARBA" id="ARBA00022864"/>
    </source>
</evidence>
<dbReference type="OMA" id="CMNDEAQ"/>
<dbReference type="AlphaFoldDB" id="A0A200R9H8"/>
<dbReference type="EMBL" id="MVGT01000187">
    <property type="protein sequence ID" value="OVA19384.1"/>
    <property type="molecule type" value="Genomic_DNA"/>
</dbReference>
<dbReference type="Gene3D" id="3.40.50.2300">
    <property type="match status" value="1"/>
</dbReference>
<reference evidence="10 11" key="1">
    <citation type="journal article" date="2017" name="Mol. Plant">
        <title>The Genome of Medicinal Plant Macleaya cordata Provides New Insights into Benzylisoquinoline Alkaloids Metabolism.</title>
        <authorList>
            <person name="Liu X."/>
            <person name="Liu Y."/>
            <person name="Huang P."/>
            <person name="Ma Y."/>
            <person name="Qing Z."/>
            <person name="Tang Q."/>
            <person name="Cao H."/>
            <person name="Cheng P."/>
            <person name="Zheng Y."/>
            <person name="Yuan Z."/>
            <person name="Zhou Y."/>
            <person name="Liu J."/>
            <person name="Tang Z."/>
            <person name="Zhuo Y."/>
            <person name="Zhang Y."/>
            <person name="Yu L."/>
            <person name="Huang J."/>
            <person name="Yang P."/>
            <person name="Peng Q."/>
            <person name="Zhang J."/>
            <person name="Jiang W."/>
            <person name="Zhang Z."/>
            <person name="Lin K."/>
            <person name="Ro D.K."/>
            <person name="Chen X."/>
            <person name="Xiong X."/>
            <person name="Shang Y."/>
            <person name="Huang S."/>
            <person name="Zeng J."/>
        </authorList>
    </citation>
    <scope>NUCLEOTIDE SEQUENCE [LARGE SCALE GENOMIC DNA]</scope>
    <source>
        <strain evidence="11">cv. BLH2017</strain>
        <tissue evidence="10">Root</tissue>
    </source>
</reference>
<gene>
    <name evidence="10" type="ORF">BVC80_9055g3</name>
</gene>
<dbReference type="InParanoid" id="A0A200R9H8"/>
<dbReference type="STRING" id="56857.A0A200R9H8"/>
<evidence type="ECO:0000313" key="10">
    <source>
        <dbReference type="EMBL" id="OVA19384.1"/>
    </source>
</evidence>
<keyword evidence="11" id="KW-1185">Reference proteome</keyword>
<dbReference type="PANTHER" id="PTHR43874">
    <property type="entry name" value="TWO-COMPONENT RESPONSE REGULATOR"/>
    <property type="match status" value="1"/>
</dbReference>
<keyword evidence="5" id="KW-0804">Transcription</keyword>
<keyword evidence="3" id="KW-0902">Two-component regulatory system</keyword>
<dbReference type="PROSITE" id="PS50110">
    <property type="entry name" value="RESPONSE_REGULATORY"/>
    <property type="match status" value="1"/>
</dbReference>
<keyword evidence="1 8" id="KW-0597">Phosphoprotein</keyword>
<keyword evidence="2" id="KW-0932">Cytokinin signaling pathway</keyword>
<evidence type="ECO:0000256" key="6">
    <source>
        <dbReference type="ARBA" id="ARBA00038244"/>
    </source>
</evidence>
<evidence type="ECO:0000256" key="8">
    <source>
        <dbReference type="PROSITE-ProRule" id="PRU00169"/>
    </source>
</evidence>
<evidence type="ECO:0000256" key="5">
    <source>
        <dbReference type="ARBA" id="ARBA00023163"/>
    </source>
</evidence>
<dbReference type="PANTHER" id="PTHR43874:SF167">
    <property type="entry name" value="TWO-COMPONENT RESPONSE REGULATOR ARR9"/>
    <property type="match status" value="1"/>
</dbReference>
<feature type="domain" description="Response regulatory" evidence="9">
    <location>
        <begin position="8"/>
        <end position="114"/>
    </location>
</feature>
<name>A0A200R9H8_MACCD</name>
<evidence type="ECO:0000313" key="11">
    <source>
        <dbReference type="Proteomes" id="UP000195402"/>
    </source>
</evidence>
<dbReference type="InterPro" id="IPR001789">
    <property type="entry name" value="Sig_transdc_resp-reg_receiver"/>
</dbReference>
<accession>A0A200R9H8</accession>
<dbReference type="InterPro" id="IPR045279">
    <property type="entry name" value="ARR-like"/>
</dbReference>
<protein>
    <submittedName>
        <fullName evidence="10">Signal transduction response regulator</fullName>
    </submittedName>
</protein>
<dbReference type="Proteomes" id="UP000195402">
    <property type="component" value="Unassembled WGS sequence"/>
</dbReference>
<dbReference type="GO" id="GO:0009736">
    <property type="term" value="P:cytokinin-activated signaling pathway"/>
    <property type="evidence" value="ECO:0007669"/>
    <property type="project" value="UniProtKB-KW"/>
</dbReference>
<sequence>MAGEDKFHVLAVDDNYTERKYIERLLKTSFSQVTVVDSGIHALEFLGIMEDEQKDRNPPSTSSDIQEVHLIITDNCMPEMTGYDLLKKIKESPSVRHIPVAIMSSVNNRPTINK</sequence>
<feature type="modified residue" description="4-aspartylphosphate" evidence="8">
    <location>
        <position position="74"/>
    </location>
</feature>
<evidence type="ECO:0000259" key="9">
    <source>
        <dbReference type="PROSITE" id="PS50110"/>
    </source>
</evidence>
<dbReference type="InterPro" id="IPR011006">
    <property type="entry name" value="CheY-like_superfamily"/>
</dbReference>
<evidence type="ECO:0000256" key="7">
    <source>
        <dbReference type="ARBA" id="ARBA00043855"/>
    </source>
</evidence>
<organism evidence="10 11">
    <name type="scientific">Macleaya cordata</name>
    <name type="common">Five-seeded plume-poppy</name>
    <name type="synonym">Bocconia cordata</name>
    <dbReference type="NCBI Taxonomy" id="56857"/>
    <lineage>
        <taxon>Eukaryota</taxon>
        <taxon>Viridiplantae</taxon>
        <taxon>Streptophyta</taxon>
        <taxon>Embryophyta</taxon>
        <taxon>Tracheophyta</taxon>
        <taxon>Spermatophyta</taxon>
        <taxon>Magnoliopsida</taxon>
        <taxon>Ranunculales</taxon>
        <taxon>Papaveraceae</taxon>
        <taxon>Papaveroideae</taxon>
        <taxon>Macleaya</taxon>
    </lineage>
</organism>
<evidence type="ECO:0000256" key="4">
    <source>
        <dbReference type="ARBA" id="ARBA00023015"/>
    </source>
</evidence>
<comment type="caution">
    <text evidence="10">The sequence shown here is derived from an EMBL/GenBank/DDBJ whole genome shotgun (WGS) entry which is preliminary data.</text>
</comment>
<dbReference type="OrthoDB" id="60033at2759"/>
<dbReference type="GO" id="GO:0000160">
    <property type="term" value="P:phosphorelay signal transduction system"/>
    <property type="evidence" value="ECO:0007669"/>
    <property type="project" value="UniProtKB-KW"/>
</dbReference>
<dbReference type="Pfam" id="PF00072">
    <property type="entry name" value="Response_reg"/>
    <property type="match status" value="1"/>
</dbReference>
<evidence type="ECO:0000256" key="1">
    <source>
        <dbReference type="ARBA" id="ARBA00022553"/>
    </source>
</evidence>
<comment type="similarity">
    <text evidence="6">Belongs to the ARR family. Type-A subfamily.</text>
</comment>
<dbReference type="SUPFAM" id="SSF52172">
    <property type="entry name" value="CheY-like"/>
    <property type="match status" value="1"/>
</dbReference>
<proteinExistence type="inferred from homology"/>
<keyword evidence="4" id="KW-0805">Transcription regulation</keyword>